<comment type="similarity">
    <text evidence="2">Belongs to the autoinducer-2 exporter (AI-2E) (TC 2.A.86) family.</text>
</comment>
<name>A0A1T5DR21_9SPHN</name>
<gene>
    <name evidence="7" type="ORF">SAMN06295920_105381</name>
</gene>
<evidence type="ECO:0000313" key="7">
    <source>
        <dbReference type="EMBL" id="SKB74111.1"/>
    </source>
</evidence>
<keyword evidence="4 6" id="KW-1133">Transmembrane helix</keyword>
<proteinExistence type="inferred from homology"/>
<evidence type="ECO:0000313" key="8">
    <source>
        <dbReference type="Proteomes" id="UP000189818"/>
    </source>
</evidence>
<dbReference type="InterPro" id="IPR002549">
    <property type="entry name" value="AI-2E-like"/>
</dbReference>
<feature type="transmembrane region" description="Helical" evidence="6">
    <location>
        <begin position="324"/>
        <end position="349"/>
    </location>
</feature>
<dbReference type="AlphaFoldDB" id="A0A1T5DR21"/>
<dbReference type="GO" id="GO:0016020">
    <property type="term" value="C:membrane"/>
    <property type="evidence" value="ECO:0007669"/>
    <property type="project" value="UniProtKB-SubCell"/>
</dbReference>
<evidence type="ECO:0000256" key="6">
    <source>
        <dbReference type="SAM" id="Phobius"/>
    </source>
</evidence>
<dbReference type="PANTHER" id="PTHR21716">
    <property type="entry name" value="TRANSMEMBRANE PROTEIN"/>
    <property type="match status" value="1"/>
</dbReference>
<feature type="transmembrane region" description="Helical" evidence="6">
    <location>
        <begin position="222"/>
        <end position="241"/>
    </location>
</feature>
<feature type="transmembrane region" description="Helical" evidence="6">
    <location>
        <begin position="282"/>
        <end position="304"/>
    </location>
</feature>
<dbReference type="Pfam" id="PF01594">
    <property type="entry name" value="AI-2E_transport"/>
    <property type="match status" value="1"/>
</dbReference>
<dbReference type="Proteomes" id="UP000189818">
    <property type="component" value="Unassembled WGS sequence"/>
</dbReference>
<dbReference type="PANTHER" id="PTHR21716:SF4">
    <property type="entry name" value="TRANSMEMBRANE PROTEIN 245"/>
    <property type="match status" value="1"/>
</dbReference>
<evidence type="ECO:0000256" key="1">
    <source>
        <dbReference type="ARBA" id="ARBA00004141"/>
    </source>
</evidence>
<dbReference type="OrthoDB" id="106838at2"/>
<sequence>MNESEEPRRFRFEDGSFLALVLIVTVGFALVIAPFFGAILWGLVLALMFSPIHRRILDRMPGRSNVAALITLLIVILIVILPAAFLGSALIQEFLHVYAMIQSGQIDIARMFEQMTGALPDWAANWLAARGWTDFAAARQQISEALSGSFSAIAAHALQVGQGALNLVLMLGVMLYLTFFLIRDGEELARRVIESIPLDPDRRRAVIRNFTVVTRATIKGSLIVAIVQGLTGGVTFALLGIEGALLWGTIMAVFSLIPAIGCGIVWVPVALYLFATGAVVKGIILVVAGALVIGSIDNVLRPILVGRDTRMPDYVVLISTLGGLQLFGFHGFIVGPVVAALFIGTWNIVTEQRRAASR</sequence>
<evidence type="ECO:0000256" key="4">
    <source>
        <dbReference type="ARBA" id="ARBA00022989"/>
    </source>
</evidence>
<keyword evidence="3 6" id="KW-0812">Transmembrane</keyword>
<feature type="transmembrane region" description="Helical" evidence="6">
    <location>
        <begin position="247"/>
        <end position="275"/>
    </location>
</feature>
<evidence type="ECO:0000256" key="5">
    <source>
        <dbReference type="ARBA" id="ARBA00023136"/>
    </source>
</evidence>
<comment type="subcellular location">
    <subcellularLocation>
        <location evidence="1">Membrane</location>
        <topology evidence="1">Multi-pass membrane protein</topology>
    </subcellularLocation>
</comment>
<evidence type="ECO:0000256" key="2">
    <source>
        <dbReference type="ARBA" id="ARBA00009773"/>
    </source>
</evidence>
<feature type="transmembrane region" description="Helical" evidence="6">
    <location>
        <begin position="66"/>
        <end position="91"/>
    </location>
</feature>
<evidence type="ECO:0000256" key="3">
    <source>
        <dbReference type="ARBA" id="ARBA00022692"/>
    </source>
</evidence>
<protein>
    <submittedName>
        <fullName evidence="7">Predicted PurR-regulated permease PerM</fullName>
    </submittedName>
</protein>
<accession>A0A1T5DR21</accession>
<dbReference type="EMBL" id="FUYM01000005">
    <property type="protein sequence ID" value="SKB74111.1"/>
    <property type="molecule type" value="Genomic_DNA"/>
</dbReference>
<reference evidence="8" key="1">
    <citation type="submission" date="2017-02" db="EMBL/GenBank/DDBJ databases">
        <authorList>
            <person name="Varghese N."/>
            <person name="Submissions S."/>
        </authorList>
    </citation>
    <scope>NUCLEOTIDE SEQUENCE [LARGE SCALE GENOMIC DNA]</scope>
    <source>
        <strain evidence="8">UM2</strain>
    </source>
</reference>
<feature type="transmembrane region" description="Helical" evidence="6">
    <location>
        <begin position="164"/>
        <end position="182"/>
    </location>
</feature>
<keyword evidence="8" id="KW-1185">Reference proteome</keyword>
<dbReference type="RefSeq" id="WP_079648733.1">
    <property type="nucleotide sequence ID" value="NZ_FUYM01000005.1"/>
</dbReference>
<dbReference type="STRING" id="439228.SAMN06295920_105381"/>
<organism evidence="7 8">
    <name type="scientific">Rhizorhabdus histidinilytica</name>
    <dbReference type="NCBI Taxonomy" id="439228"/>
    <lineage>
        <taxon>Bacteria</taxon>
        <taxon>Pseudomonadati</taxon>
        <taxon>Pseudomonadota</taxon>
        <taxon>Alphaproteobacteria</taxon>
        <taxon>Sphingomonadales</taxon>
        <taxon>Sphingomonadaceae</taxon>
        <taxon>Rhizorhabdus</taxon>
    </lineage>
</organism>
<keyword evidence="5 6" id="KW-0472">Membrane</keyword>
<feature type="transmembrane region" description="Helical" evidence="6">
    <location>
        <begin position="17"/>
        <end position="45"/>
    </location>
</feature>